<evidence type="ECO:0000313" key="8">
    <source>
        <dbReference type="Proteomes" id="UP000017836"/>
    </source>
</evidence>
<dbReference type="Pfam" id="PF13855">
    <property type="entry name" value="LRR_8"/>
    <property type="match status" value="1"/>
</dbReference>
<gene>
    <name evidence="7" type="ORF">AMTR_s00051p00180000</name>
</gene>
<organism evidence="7 8">
    <name type="scientific">Amborella trichopoda</name>
    <dbReference type="NCBI Taxonomy" id="13333"/>
    <lineage>
        <taxon>Eukaryota</taxon>
        <taxon>Viridiplantae</taxon>
        <taxon>Streptophyta</taxon>
        <taxon>Embryophyta</taxon>
        <taxon>Tracheophyta</taxon>
        <taxon>Spermatophyta</taxon>
        <taxon>Magnoliopsida</taxon>
        <taxon>Amborellales</taxon>
        <taxon>Amborellaceae</taxon>
        <taxon>Amborella</taxon>
    </lineage>
</organism>
<dbReference type="EMBL" id="KI392418">
    <property type="protein sequence ID" value="ERN16672.1"/>
    <property type="molecule type" value="Genomic_DNA"/>
</dbReference>
<dbReference type="PANTHER" id="PTHR48009:SF9">
    <property type="entry name" value="LRR RECEPTOR-LIKE SERINE_THREONINE-PROTEIN KINASE GSO1"/>
    <property type="match status" value="1"/>
</dbReference>
<proteinExistence type="predicted"/>
<dbReference type="InterPro" id="IPR053213">
    <property type="entry name" value="RLP29"/>
</dbReference>
<feature type="signal peptide" evidence="6">
    <location>
        <begin position="1"/>
        <end position="20"/>
    </location>
</feature>
<evidence type="ECO:0000256" key="4">
    <source>
        <dbReference type="ARBA" id="ARBA00022737"/>
    </source>
</evidence>
<dbReference type="OMA" id="PPWSCLA"/>
<dbReference type="OrthoDB" id="676979at2759"/>
<comment type="subcellular location">
    <subcellularLocation>
        <location evidence="1">Membrane</location>
    </subcellularLocation>
</comment>
<dbReference type="STRING" id="13333.U5D5H3"/>
<dbReference type="KEGG" id="atr:18444994"/>
<feature type="chain" id="PRO_5004658617" description="Leucine-rich repeat-containing N-terminal plant-type domain-containing protein" evidence="6">
    <location>
        <begin position="21"/>
        <end position="384"/>
    </location>
</feature>
<keyword evidence="4" id="KW-0677">Repeat</keyword>
<dbReference type="SUPFAM" id="SSF52058">
    <property type="entry name" value="L domain-like"/>
    <property type="match status" value="1"/>
</dbReference>
<evidence type="ECO:0000256" key="6">
    <source>
        <dbReference type="SAM" id="SignalP"/>
    </source>
</evidence>
<evidence type="ECO:0000256" key="2">
    <source>
        <dbReference type="ARBA" id="ARBA00022614"/>
    </source>
</evidence>
<dbReference type="SMART" id="SM00369">
    <property type="entry name" value="LRR_TYP"/>
    <property type="match status" value="4"/>
</dbReference>
<sequence length="384" mass="41346">MHTRAVKLVFLYLLVASTAAKKTLDSDIRALVAFKAAIDSASIPSWSCLASWDFSSVDPCDTPRRTHFICGITCDNSTTSSAARVTALALDSAGYAGPITPRLADLTALTLLDLSSNSFRGPIPPSLASLPSLTTLALSTNSLSGPLPPSLPNLTSLQSLDLSQNQFRGRIPIALHLMSSLNHLDLSFNALSGALPDLPSNLVVLAVKGNLLTGALFRRVFSSLEHLAVLELSDNQLNGKLGGWLFALPALQQINLSNNKLSALEVWKSSTLVAVDLSYNRLQGLLPTNFSLLPLLAALSLRHNQFWGPLPREYGQMVAEGRVRRMYLDSNFLQGNVPPAFFKFSGTLTGSVGDNCLRNCPPTLSFCMPPQKSAASYRQRLLAL</sequence>
<evidence type="ECO:0008006" key="9">
    <source>
        <dbReference type="Google" id="ProtNLM"/>
    </source>
</evidence>
<dbReference type="InterPro" id="IPR003591">
    <property type="entry name" value="Leu-rich_rpt_typical-subtyp"/>
</dbReference>
<keyword evidence="5" id="KW-0472">Membrane</keyword>
<keyword evidence="2" id="KW-0433">Leucine-rich repeat</keyword>
<dbReference type="InterPro" id="IPR001611">
    <property type="entry name" value="Leu-rich_rpt"/>
</dbReference>
<dbReference type="PANTHER" id="PTHR48009">
    <property type="entry name" value="LEUCINE-RICH REPEAT (LRR) FAMILY PROTEIN"/>
    <property type="match status" value="1"/>
</dbReference>
<evidence type="ECO:0000313" key="7">
    <source>
        <dbReference type="EMBL" id="ERN16672.1"/>
    </source>
</evidence>
<dbReference type="eggNOG" id="KOG0619">
    <property type="taxonomic scope" value="Eukaryota"/>
</dbReference>
<evidence type="ECO:0000256" key="5">
    <source>
        <dbReference type="ARBA" id="ARBA00023136"/>
    </source>
</evidence>
<dbReference type="Gene3D" id="3.80.10.10">
    <property type="entry name" value="Ribonuclease Inhibitor"/>
    <property type="match status" value="2"/>
</dbReference>
<dbReference type="Gramene" id="ERN16672">
    <property type="protein sequence ID" value="ERN16672"/>
    <property type="gene ID" value="AMTR_s00051p00180000"/>
</dbReference>
<dbReference type="FunFam" id="3.80.10.10:FF:000400">
    <property type="entry name" value="Nuclear pore complex protein NUP107"/>
    <property type="match status" value="1"/>
</dbReference>
<reference evidence="8" key="1">
    <citation type="journal article" date="2013" name="Science">
        <title>The Amborella genome and the evolution of flowering plants.</title>
        <authorList>
            <consortium name="Amborella Genome Project"/>
        </authorList>
    </citation>
    <scope>NUCLEOTIDE SEQUENCE [LARGE SCALE GENOMIC DNA]</scope>
</reference>
<dbReference type="Proteomes" id="UP000017836">
    <property type="component" value="Unassembled WGS sequence"/>
</dbReference>
<evidence type="ECO:0000256" key="1">
    <source>
        <dbReference type="ARBA" id="ARBA00004370"/>
    </source>
</evidence>
<dbReference type="GO" id="GO:0016020">
    <property type="term" value="C:membrane"/>
    <property type="evidence" value="ECO:0007669"/>
    <property type="project" value="UniProtKB-SubCell"/>
</dbReference>
<dbReference type="PRINTS" id="PR00019">
    <property type="entry name" value="LEURICHRPT"/>
</dbReference>
<dbReference type="AlphaFoldDB" id="U5D5H3"/>
<keyword evidence="3 6" id="KW-0732">Signal</keyword>
<accession>U5D5H3</accession>
<name>U5D5H3_AMBTC</name>
<dbReference type="Pfam" id="PF00560">
    <property type="entry name" value="LRR_1"/>
    <property type="match status" value="4"/>
</dbReference>
<keyword evidence="8" id="KW-1185">Reference proteome</keyword>
<evidence type="ECO:0000256" key="3">
    <source>
        <dbReference type="ARBA" id="ARBA00022729"/>
    </source>
</evidence>
<dbReference type="HOGENOM" id="CLU_000288_18_22_1"/>
<dbReference type="InterPro" id="IPR032675">
    <property type="entry name" value="LRR_dom_sf"/>
</dbReference>
<protein>
    <recommendedName>
        <fullName evidence="9">Leucine-rich repeat-containing N-terminal plant-type domain-containing protein</fullName>
    </recommendedName>
</protein>